<protein>
    <recommendedName>
        <fullName evidence="2">histidine kinase</fullName>
        <ecNumber evidence="2">2.7.13.3</ecNumber>
    </recommendedName>
</protein>
<dbReference type="InterPro" id="IPR035965">
    <property type="entry name" value="PAS-like_dom_sf"/>
</dbReference>
<feature type="domain" description="PAS" evidence="11">
    <location>
        <begin position="243"/>
        <end position="287"/>
    </location>
</feature>
<dbReference type="NCBIfam" id="TIGR00229">
    <property type="entry name" value="sensory_box"/>
    <property type="match status" value="3"/>
</dbReference>
<dbReference type="PROSITE" id="PS50113">
    <property type="entry name" value="PAC"/>
    <property type="match status" value="2"/>
</dbReference>
<keyword evidence="4" id="KW-0808">Transferase</keyword>
<dbReference type="InterPro" id="IPR013767">
    <property type="entry name" value="PAS_fold"/>
</dbReference>
<dbReference type="InterPro" id="IPR013655">
    <property type="entry name" value="PAS_fold_3"/>
</dbReference>
<dbReference type="InterPro" id="IPR004358">
    <property type="entry name" value="Sig_transdc_His_kin-like_C"/>
</dbReference>
<dbReference type="Pfam" id="PF00072">
    <property type="entry name" value="Response_reg"/>
    <property type="match status" value="1"/>
</dbReference>
<feature type="transmembrane region" description="Helical" evidence="8">
    <location>
        <begin position="168"/>
        <end position="185"/>
    </location>
</feature>
<dbReference type="SMART" id="SM00091">
    <property type="entry name" value="PAS"/>
    <property type="match status" value="3"/>
</dbReference>
<feature type="transmembrane region" description="Helical" evidence="8">
    <location>
        <begin position="191"/>
        <end position="211"/>
    </location>
</feature>
<dbReference type="Pfam" id="PF02518">
    <property type="entry name" value="HATPase_c"/>
    <property type="match status" value="1"/>
</dbReference>
<name>A0ABY2DUZ7_9FLAO</name>
<evidence type="ECO:0000256" key="1">
    <source>
        <dbReference type="ARBA" id="ARBA00000085"/>
    </source>
</evidence>
<dbReference type="PROSITE" id="PS50109">
    <property type="entry name" value="HIS_KIN"/>
    <property type="match status" value="1"/>
</dbReference>
<keyword evidence="3 7" id="KW-0597">Phosphoprotein</keyword>
<dbReference type="PANTHER" id="PTHR45339">
    <property type="entry name" value="HYBRID SIGNAL TRANSDUCTION HISTIDINE KINASE J"/>
    <property type="match status" value="1"/>
</dbReference>
<dbReference type="InterPro" id="IPR036890">
    <property type="entry name" value="HATPase_C_sf"/>
</dbReference>
<feature type="transmembrane region" description="Helical" evidence="8">
    <location>
        <begin position="137"/>
        <end position="156"/>
    </location>
</feature>
<keyword evidence="14" id="KW-1185">Reference proteome</keyword>
<dbReference type="SUPFAM" id="SSF55781">
    <property type="entry name" value="GAF domain-like"/>
    <property type="match status" value="2"/>
</dbReference>
<evidence type="ECO:0000256" key="6">
    <source>
        <dbReference type="ARBA" id="ARBA00023012"/>
    </source>
</evidence>
<evidence type="ECO:0000259" key="12">
    <source>
        <dbReference type="PROSITE" id="PS50113"/>
    </source>
</evidence>
<dbReference type="Pfam" id="PF01590">
    <property type="entry name" value="GAF"/>
    <property type="match status" value="2"/>
</dbReference>
<dbReference type="Gene3D" id="3.30.450.40">
    <property type="match status" value="2"/>
</dbReference>
<dbReference type="InterPro" id="IPR001789">
    <property type="entry name" value="Sig_transdc_resp-reg_receiver"/>
</dbReference>
<organism evidence="13 14">
    <name type="scientific">Flavobacterium ranwuense</name>
    <dbReference type="NCBI Taxonomy" id="2541725"/>
    <lineage>
        <taxon>Bacteria</taxon>
        <taxon>Pseudomonadati</taxon>
        <taxon>Bacteroidota</taxon>
        <taxon>Flavobacteriia</taxon>
        <taxon>Flavobacteriales</taxon>
        <taxon>Flavobacteriaceae</taxon>
        <taxon>Flavobacterium</taxon>
    </lineage>
</organism>
<dbReference type="Pfam" id="PF13426">
    <property type="entry name" value="PAS_9"/>
    <property type="match status" value="1"/>
</dbReference>
<feature type="domain" description="Histidine kinase" evidence="9">
    <location>
        <begin position="978"/>
        <end position="1200"/>
    </location>
</feature>
<dbReference type="SMART" id="SM00388">
    <property type="entry name" value="HisKA"/>
    <property type="match status" value="1"/>
</dbReference>
<feature type="domain" description="PAS" evidence="11">
    <location>
        <begin position="353"/>
        <end position="423"/>
    </location>
</feature>
<dbReference type="SUPFAM" id="SSF55874">
    <property type="entry name" value="ATPase domain of HSP90 chaperone/DNA topoisomerase II/histidine kinase"/>
    <property type="match status" value="1"/>
</dbReference>
<feature type="domain" description="PAS" evidence="11">
    <location>
        <begin position="833"/>
        <end position="907"/>
    </location>
</feature>
<reference evidence="13 14" key="1">
    <citation type="submission" date="2019-03" db="EMBL/GenBank/DDBJ databases">
        <title>Novel species of Flavobacterium.</title>
        <authorList>
            <person name="Liu Q."/>
            <person name="Xin Y.-H."/>
        </authorList>
    </citation>
    <scope>NUCLEOTIDE SEQUENCE [LARGE SCALE GENOMIC DNA]</scope>
    <source>
        <strain evidence="13 14">LB2P22</strain>
    </source>
</reference>
<dbReference type="SMART" id="SM00086">
    <property type="entry name" value="PAC"/>
    <property type="match status" value="3"/>
</dbReference>
<dbReference type="InterPro" id="IPR005467">
    <property type="entry name" value="His_kinase_dom"/>
</dbReference>
<dbReference type="SMART" id="SM00448">
    <property type="entry name" value="REC"/>
    <property type="match status" value="1"/>
</dbReference>
<feature type="transmembrane region" description="Helical" evidence="8">
    <location>
        <begin position="114"/>
        <end position="131"/>
    </location>
</feature>
<feature type="domain" description="Response regulatory" evidence="10">
    <location>
        <begin position="1232"/>
        <end position="1350"/>
    </location>
</feature>
<dbReference type="InterPro" id="IPR011006">
    <property type="entry name" value="CheY-like_superfamily"/>
</dbReference>
<dbReference type="CDD" id="cd00082">
    <property type="entry name" value="HisKA"/>
    <property type="match status" value="1"/>
</dbReference>
<keyword evidence="6" id="KW-0902">Two-component regulatory system</keyword>
<dbReference type="PROSITE" id="PS50112">
    <property type="entry name" value="PAS"/>
    <property type="match status" value="3"/>
</dbReference>
<feature type="domain" description="PAC" evidence="12">
    <location>
        <begin position="910"/>
        <end position="961"/>
    </location>
</feature>
<dbReference type="Pfam" id="PF08447">
    <property type="entry name" value="PAS_3"/>
    <property type="match status" value="1"/>
</dbReference>
<dbReference type="RefSeq" id="WP_132071536.1">
    <property type="nucleotide sequence ID" value="NZ_SMLH01000006.1"/>
</dbReference>
<evidence type="ECO:0000259" key="10">
    <source>
        <dbReference type="PROSITE" id="PS50110"/>
    </source>
</evidence>
<evidence type="ECO:0000256" key="2">
    <source>
        <dbReference type="ARBA" id="ARBA00012438"/>
    </source>
</evidence>
<keyword evidence="8" id="KW-1133">Transmembrane helix</keyword>
<evidence type="ECO:0000256" key="8">
    <source>
        <dbReference type="SAM" id="Phobius"/>
    </source>
</evidence>
<dbReference type="Pfam" id="PF00989">
    <property type="entry name" value="PAS"/>
    <property type="match status" value="1"/>
</dbReference>
<dbReference type="EC" id="2.7.13.3" evidence="2"/>
<dbReference type="Gene3D" id="3.40.50.2300">
    <property type="match status" value="1"/>
</dbReference>
<keyword evidence="5" id="KW-0418">Kinase</keyword>
<sequence length="1351" mass="156704">MVLYYSLLTVPFRNFTFSWILSLLNLNQFLLISPFQFDSISLLWILLPLLIGFGFALVYNFFKIKTIMNKDITANYNELDAIQKEYQLYILFLGILVPFLEISFEIFKIRSKSLLILNCSIGFSILCLYFLSTKIKFIYRNIQNIFILIFILYFSLISRNIILFPLDIIPLVAFLVYFFFSYNIIKPIKLYWIFVLFIFIFLSILFIFELLPFKSNIILFNYSLIALIINHIRHISLLNIKDKIRFANEIVNKGNSLIIATNRKGGIVFCSENVKSILGYTVDQVMGLGYWKVTEDTEFFSDDYQTEFKDDRVFIRKLKCKNGEYKHIQWSDKKFSEDLIIGIGQDVTNEIHLQNQYKNLIQNAIDLIFEVDENGNFIFINEFTIKTLGYKEKEILTRHYLEFIRKDYCNSIMDFYQSLLENEQNFPTIEFPLLKKNGEELWVSQKVIINRNETGKIVGYSGIARDITKFKDIEFENKIRQKKLEEYNKTIKKLSTTNFSNYKNLDSSIMQIIESASKVSKSNRVSYWKYTEDTITCENLYNLDNNSYSKGYVLEKKNYPIYFESIKNKTQICAPDVFNKWEVSEFTESYFLKNDIKSLLDIPIFINGELSGTISFETAKTQRNWDNDDIIFARTISDIISLTMISHSRYETEKKLEYKSELLSAMTLCTEKFLNSNDINDIFSDVLIIMGKATKSHRAYYYENNENTGLISQKYRWLINSIRLTENNTKLQNLPYVFFEELLTPLLNNKIYKAIIPKIKNPSLRKKLENVDSVSIILFPIFVKNKFHGFLGFDDTQNERYWSEDEENILQTLASNIASSIERISNETAINESEEKFRLLANNIPGTVYLSKYDEKNTKIYINDEIEKLTGYPKSNFLTDKLSFIDLIHPEDKINTIAAQKKAIENKRAIHLTYRIIHKDNRIVWVEEFGDAIYKEGKIAFIEGIFIDITERKHTETVVQEKELAEAANKAKSEFLANMSHEIRTPLNGIIGFTDLLIKTHLGKTQEKYMITINQSAHSLLYIINDILDFSKIEAGKLDLYIEKYDIKELLNQIMDLIVYQSNQKKLSLELNIAPDVPKYFWTDGVRLKQVLINLLSNAVKFTEKGSIKLNVSIIEKIDDSRANFLFTVIDTGIGIQEENKKKIFNAFSQEDSSTTRKFGGTGLGLTISNQLLGLMNSHLQLVSTVNFGSAFYFYLDLEISNGISEDVKQITIPVITNEIVGKPNISSKKIKIMIVEDNKINMLLLKTIIKNLTVNSTIFEVINGKDAVEQFEAINPDIIFMDIQMPIMNGYEATQLIRTLKSGQNVPIIAITAGTEKEEKEKCLKAGMNDYIPKPIIKGIIEEAISKWTS</sequence>
<dbReference type="InterPro" id="IPR029016">
    <property type="entry name" value="GAF-like_dom_sf"/>
</dbReference>
<accession>A0ABY2DUZ7</accession>
<feature type="transmembrane region" description="Helical" evidence="8">
    <location>
        <begin position="42"/>
        <end position="62"/>
    </location>
</feature>
<dbReference type="Gene3D" id="3.30.450.20">
    <property type="entry name" value="PAS domain"/>
    <property type="match status" value="3"/>
</dbReference>
<evidence type="ECO:0000313" key="13">
    <source>
        <dbReference type="EMBL" id="TDE28495.1"/>
    </source>
</evidence>
<dbReference type="SUPFAM" id="SSF47384">
    <property type="entry name" value="Homodimeric domain of signal transducing histidine kinase"/>
    <property type="match status" value="1"/>
</dbReference>
<dbReference type="InterPro" id="IPR000014">
    <property type="entry name" value="PAS"/>
</dbReference>
<dbReference type="Proteomes" id="UP000294685">
    <property type="component" value="Unassembled WGS sequence"/>
</dbReference>
<dbReference type="SUPFAM" id="SSF55785">
    <property type="entry name" value="PYP-like sensor domain (PAS domain)"/>
    <property type="match status" value="3"/>
</dbReference>
<evidence type="ECO:0000256" key="4">
    <source>
        <dbReference type="ARBA" id="ARBA00022679"/>
    </source>
</evidence>
<evidence type="ECO:0000313" key="14">
    <source>
        <dbReference type="Proteomes" id="UP000294685"/>
    </source>
</evidence>
<gene>
    <name evidence="13" type="ORF">E0I61_11435</name>
</gene>
<evidence type="ECO:0000256" key="3">
    <source>
        <dbReference type="ARBA" id="ARBA00022553"/>
    </source>
</evidence>
<dbReference type="SUPFAM" id="SSF52172">
    <property type="entry name" value="CheY-like"/>
    <property type="match status" value="1"/>
</dbReference>
<dbReference type="InterPro" id="IPR003594">
    <property type="entry name" value="HATPase_dom"/>
</dbReference>
<comment type="catalytic activity">
    <reaction evidence="1">
        <text>ATP + protein L-histidine = ADP + protein N-phospho-L-histidine.</text>
        <dbReference type="EC" id="2.7.13.3"/>
    </reaction>
</comment>
<evidence type="ECO:0000256" key="7">
    <source>
        <dbReference type="PROSITE-ProRule" id="PRU00169"/>
    </source>
</evidence>
<dbReference type="PROSITE" id="PS50110">
    <property type="entry name" value="RESPONSE_REGULATORY"/>
    <property type="match status" value="1"/>
</dbReference>
<dbReference type="InterPro" id="IPR036097">
    <property type="entry name" value="HisK_dim/P_sf"/>
</dbReference>
<evidence type="ECO:0000259" key="9">
    <source>
        <dbReference type="PROSITE" id="PS50109"/>
    </source>
</evidence>
<comment type="caution">
    <text evidence="13">The sequence shown here is derived from an EMBL/GenBank/DDBJ whole genome shotgun (WGS) entry which is preliminary data.</text>
</comment>
<dbReference type="Gene3D" id="3.30.565.10">
    <property type="entry name" value="Histidine kinase-like ATPase, C-terminal domain"/>
    <property type="match status" value="1"/>
</dbReference>
<feature type="modified residue" description="4-aspartylphosphate" evidence="7">
    <location>
        <position position="1283"/>
    </location>
</feature>
<dbReference type="Pfam" id="PF00512">
    <property type="entry name" value="HisKA"/>
    <property type="match status" value="1"/>
</dbReference>
<keyword evidence="8" id="KW-0812">Transmembrane</keyword>
<dbReference type="CDD" id="cd00130">
    <property type="entry name" value="PAS"/>
    <property type="match status" value="3"/>
</dbReference>
<dbReference type="InterPro" id="IPR000700">
    <property type="entry name" value="PAS-assoc_C"/>
</dbReference>
<dbReference type="SMART" id="SM00387">
    <property type="entry name" value="HATPase_c"/>
    <property type="match status" value="1"/>
</dbReference>
<proteinExistence type="predicted"/>
<dbReference type="PRINTS" id="PR00344">
    <property type="entry name" value="BCTRLSENSOR"/>
</dbReference>
<dbReference type="InterPro" id="IPR003018">
    <property type="entry name" value="GAF"/>
</dbReference>
<dbReference type="EMBL" id="SMLH01000006">
    <property type="protein sequence ID" value="TDE28495.1"/>
    <property type="molecule type" value="Genomic_DNA"/>
</dbReference>
<dbReference type="CDD" id="cd16922">
    <property type="entry name" value="HATPase_EvgS-ArcB-TorS-like"/>
    <property type="match status" value="1"/>
</dbReference>
<dbReference type="CDD" id="cd17546">
    <property type="entry name" value="REC_hyHK_CKI1_RcsC-like"/>
    <property type="match status" value="1"/>
</dbReference>
<feature type="domain" description="PAC" evidence="12">
    <location>
        <begin position="427"/>
        <end position="479"/>
    </location>
</feature>
<dbReference type="Gene3D" id="1.10.287.130">
    <property type="match status" value="1"/>
</dbReference>
<keyword evidence="8" id="KW-0472">Membrane</keyword>
<feature type="transmembrane region" description="Helical" evidence="8">
    <location>
        <begin position="86"/>
        <end position="107"/>
    </location>
</feature>
<evidence type="ECO:0000256" key="5">
    <source>
        <dbReference type="ARBA" id="ARBA00022777"/>
    </source>
</evidence>
<dbReference type="PANTHER" id="PTHR45339:SF1">
    <property type="entry name" value="HYBRID SIGNAL TRANSDUCTION HISTIDINE KINASE J"/>
    <property type="match status" value="1"/>
</dbReference>
<evidence type="ECO:0000259" key="11">
    <source>
        <dbReference type="PROSITE" id="PS50112"/>
    </source>
</evidence>
<dbReference type="InterPro" id="IPR003661">
    <property type="entry name" value="HisK_dim/P_dom"/>
</dbReference>
<dbReference type="InterPro" id="IPR001610">
    <property type="entry name" value="PAC"/>
</dbReference>